<sequence length="77" mass="8563">MRTSPHVSENDDFPPLFLVLGSLVPYYVHLTGLLGVPEKQPIEQDKLLKDGSDEYLNMEASNFSPVVEINTTSTITL</sequence>
<protein>
    <submittedName>
        <fullName evidence="1">Uncharacterized protein</fullName>
    </submittedName>
</protein>
<reference evidence="1 2" key="2">
    <citation type="journal article" date="2022" name="Mol. Ecol. Resour.">
        <title>The genomes of chicory, endive, great burdock and yacon provide insights into Asteraceae paleo-polyploidization history and plant inulin production.</title>
        <authorList>
            <person name="Fan W."/>
            <person name="Wang S."/>
            <person name="Wang H."/>
            <person name="Wang A."/>
            <person name="Jiang F."/>
            <person name="Liu H."/>
            <person name="Zhao H."/>
            <person name="Xu D."/>
            <person name="Zhang Y."/>
        </authorList>
    </citation>
    <scope>NUCLEOTIDE SEQUENCE [LARGE SCALE GENOMIC DNA]</scope>
    <source>
        <strain evidence="2">cv. Punajuju</strain>
        <tissue evidence="1">Leaves</tissue>
    </source>
</reference>
<dbReference type="EMBL" id="CM042013">
    <property type="protein sequence ID" value="KAI3740292.1"/>
    <property type="molecule type" value="Genomic_DNA"/>
</dbReference>
<accession>A0ACB9D1V5</accession>
<proteinExistence type="predicted"/>
<comment type="caution">
    <text evidence="1">The sequence shown here is derived from an EMBL/GenBank/DDBJ whole genome shotgun (WGS) entry which is preliminary data.</text>
</comment>
<reference evidence="2" key="1">
    <citation type="journal article" date="2022" name="Mol. Ecol. Resour.">
        <title>The genomes of chicory, endive, great burdock and yacon provide insights into Asteraceae palaeo-polyploidization history and plant inulin production.</title>
        <authorList>
            <person name="Fan W."/>
            <person name="Wang S."/>
            <person name="Wang H."/>
            <person name="Wang A."/>
            <person name="Jiang F."/>
            <person name="Liu H."/>
            <person name="Zhao H."/>
            <person name="Xu D."/>
            <person name="Zhang Y."/>
        </authorList>
    </citation>
    <scope>NUCLEOTIDE SEQUENCE [LARGE SCALE GENOMIC DNA]</scope>
    <source>
        <strain evidence="2">cv. Punajuju</strain>
    </source>
</reference>
<name>A0ACB9D1V5_CICIN</name>
<organism evidence="1 2">
    <name type="scientific">Cichorium intybus</name>
    <name type="common">Chicory</name>
    <dbReference type="NCBI Taxonomy" id="13427"/>
    <lineage>
        <taxon>Eukaryota</taxon>
        <taxon>Viridiplantae</taxon>
        <taxon>Streptophyta</taxon>
        <taxon>Embryophyta</taxon>
        <taxon>Tracheophyta</taxon>
        <taxon>Spermatophyta</taxon>
        <taxon>Magnoliopsida</taxon>
        <taxon>eudicotyledons</taxon>
        <taxon>Gunneridae</taxon>
        <taxon>Pentapetalae</taxon>
        <taxon>asterids</taxon>
        <taxon>campanulids</taxon>
        <taxon>Asterales</taxon>
        <taxon>Asteraceae</taxon>
        <taxon>Cichorioideae</taxon>
        <taxon>Cichorieae</taxon>
        <taxon>Cichoriinae</taxon>
        <taxon>Cichorium</taxon>
    </lineage>
</organism>
<evidence type="ECO:0000313" key="2">
    <source>
        <dbReference type="Proteomes" id="UP001055811"/>
    </source>
</evidence>
<gene>
    <name evidence="1" type="ORF">L2E82_30718</name>
</gene>
<dbReference type="Proteomes" id="UP001055811">
    <property type="component" value="Linkage Group LG05"/>
</dbReference>
<evidence type="ECO:0000313" key="1">
    <source>
        <dbReference type="EMBL" id="KAI3740292.1"/>
    </source>
</evidence>
<keyword evidence="2" id="KW-1185">Reference proteome</keyword>